<evidence type="ECO:0000256" key="1">
    <source>
        <dbReference type="ARBA" id="ARBA00001286"/>
    </source>
</evidence>
<evidence type="ECO:0000259" key="11">
    <source>
        <dbReference type="Pfam" id="PF02870"/>
    </source>
</evidence>
<dbReference type="SUPFAM" id="SSF46767">
    <property type="entry name" value="Methylated DNA-protein cysteine methyltransferase, C-terminal domain"/>
    <property type="match status" value="1"/>
</dbReference>
<feature type="active site" description="Nucleophile; methyl group acceptor" evidence="9">
    <location>
        <position position="135"/>
    </location>
</feature>
<dbReference type="OrthoDB" id="9802228at2"/>
<dbReference type="STRING" id="123899.SAMEA3906487_00872"/>
<dbReference type="RefSeq" id="WP_033534948.1">
    <property type="nucleotide sequence ID" value="NZ_CP016340.1"/>
</dbReference>
<evidence type="ECO:0000256" key="6">
    <source>
        <dbReference type="ARBA" id="ARBA00022763"/>
    </source>
</evidence>
<dbReference type="InterPro" id="IPR001497">
    <property type="entry name" value="MethylDNA_cys_MeTrfase_AS"/>
</dbReference>
<dbReference type="InterPro" id="IPR036631">
    <property type="entry name" value="MGMT_N_sf"/>
</dbReference>
<comment type="catalytic activity">
    <reaction evidence="1 9">
        <text>a 4-O-methyl-thymidine in DNA + L-cysteinyl-[protein] = a thymidine in DNA + S-methyl-L-cysteinyl-[protein]</text>
        <dbReference type="Rhea" id="RHEA:53428"/>
        <dbReference type="Rhea" id="RHEA-COMP:10131"/>
        <dbReference type="Rhea" id="RHEA-COMP:10132"/>
        <dbReference type="Rhea" id="RHEA-COMP:13555"/>
        <dbReference type="Rhea" id="RHEA-COMP:13556"/>
        <dbReference type="ChEBI" id="CHEBI:29950"/>
        <dbReference type="ChEBI" id="CHEBI:82612"/>
        <dbReference type="ChEBI" id="CHEBI:137386"/>
        <dbReference type="ChEBI" id="CHEBI:137387"/>
        <dbReference type="EC" id="2.1.1.63"/>
    </reaction>
</comment>
<organism evidence="12 13">
    <name type="scientific">Bordetella trematum</name>
    <dbReference type="NCBI Taxonomy" id="123899"/>
    <lineage>
        <taxon>Bacteria</taxon>
        <taxon>Pseudomonadati</taxon>
        <taxon>Pseudomonadota</taxon>
        <taxon>Betaproteobacteria</taxon>
        <taxon>Burkholderiales</taxon>
        <taxon>Alcaligenaceae</taxon>
        <taxon>Bordetella</taxon>
    </lineage>
</organism>
<keyword evidence="3 9" id="KW-0963">Cytoplasm</keyword>
<dbReference type="PANTHER" id="PTHR10815:SF5">
    <property type="entry name" value="METHYLATED-DNA--PROTEIN-CYSTEINE METHYLTRANSFERASE"/>
    <property type="match status" value="1"/>
</dbReference>
<keyword evidence="13" id="KW-1185">Reference proteome</keyword>
<dbReference type="eggNOG" id="COG0350">
    <property type="taxonomic scope" value="Bacteria"/>
</dbReference>
<dbReference type="KEGG" id="btrm:SAMEA390648700872"/>
<keyword evidence="5 9" id="KW-0808">Transferase</keyword>
<evidence type="ECO:0000259" key="10">
    <source>
        <dbReference type="Pfam" id="PF01035"/>
    </source>
</evidence>
<comment type="similarity">
    <text evidence="2 9">Belongs to the MGMT family.</text>
</comment>
<dbReference type="InterPro" id="IPR023546">
    <property type="entry name" value="MGMT"/>
</dbReference>
<dbReference type="NCBIfam" id="TIGR00589">
    <property type="entry name" value="ogt"/>
    <property type="match status" value="1"/>
</dbReference>
<evidence type="ECO:0000256" key="5">
    <source>
        <dbReference type="ARBA" id="ARBA00022679"/>
    </source>
</evidence>
<dbReference type="GO" id="GO:0006307">
    <property type="term" value="P:DNA alkylation repair"/>
    <property type="evidence" value="ECO:0007669"/>
    <property type="project" value="UniProtKB-UniRule"/>
</dbReference>
<evidence type="ECO:0000256" key="3">
    <source>
        <dbReference type="ARBA" id="ARBA00022490"/>
    </source>
</evidence>
<feature type="domain" description="Methylated-DNA-[protein]-cysteine S-methyltransferase DNA binding" evidence="10">
    <location>
        <begin position="84"/>
        <end position="163"/>
    </location>
</feature>
<dbReference type="FunFam" id="1.10.10.10:FF:000214">
    <property type="entry name" value="Methylated-DNA--protein-cysteine methyltransferase"/>
    <property type="match status" value="1"/>
</dbReference>
<evidence type="ECO:0000256" key="8">
    <source>
        <dbReference type="ARBA" id="ARBA00049348"/>
    </source>
</evidence>
<dbReference type="PANTHER" id="PTHR10815">
    <property type="entry name" value="METHYLATED-DNA--PROTEIN-CYSTEINE METHYLTRANSFERASE"/>
    <property type="match status" value="1"/>
</dbReference>
<keyword evidence="6 9" id="KW-0227">DNA damage</keyword>
<dbReference type="Proteomes" id="UP000076825">
    <property type="component" value="Chromosome 1"/>
</dbReference>
<dbReference type="AlphaFoldDB" id="A0A157RG34"/>
<dbReference type="InterPro" id="IPR008332">
    <property type="entry name" value="MethylG_MeTrfase_N"/>
</dbReference>
<keyword evidence="7 9" id="KW-0234">DNA repair</keyword>
<feature type="domain" description="Methylguanine DNA methyltransferase ribonuclease-like" evidence="11">
    <location>
        <begin position="15"/>
        <end position="80"/>
    </location>
</feature>
<accession>A0A157RG34</accession>
<evidence type="ECO:0000313" key="13">
    <source>
        <dbReference type="Proteomes" id="UP000076825"/>
    </source>
</evidence>
<dbReference type="GO" id="GO:0032259">
    <property type="term" value="P:methylation"/>
    <property type="evidence" value="ECO:0007669"/>
    <property type="project" value="UniProtKB-KW"/>
</dbReference>
<reference evidence="12 13" key="1">
    <citation type="submission" date="2016-04" db="EMBL/GenBank/DDBJ databases">
        <authorList>
            <consortium name="Pathogen Informatics"/>
        </authorList>
    </citation>
    <scope>NUCLEOTIDE SEQUENCE [LARGE SCALE GENOMIC DNA]</scope>
    <source>
        <strain evidence="12 13">H044680328</strain>
    </source>
</reference>
<dbReference type="SUPFAM" id="SSF53155">
    <property type="entry name" value="Methylated DNA-protein cysteine methyltransferase domain"/>
    <property type="match status" value="1"/>
</dbReference>
<dbReference type="InterPro" id="IPR014048">
    <property type="entry name" value="MethylDNA_cys_MeTrfase_DNA-bd"/>
</dbReference>
<dbReference type="Gene3D" id="3.30.160.70">
    <property type="entry name" value="Methylated DNA-protein cysteine methyltransferase domain"/>
    <property type="match status" value="1"/>
</dbReference>
<dbReference type="GO" id="GO:0005737">
    <property type="term" value="C:cytoplasm"/>
    <property type="evidence" value="ECO:0007669"/>
    <property type="project" value="UniProtKB-SubCell"/>
</dbReference>
<dbReference type="InterPro" id="IPR036217">
    <property type="entry name" value="MethylDNA_cys_MeTrfase_DNAb"/>
</dbReference>
<comment type="catalytic activity">
    <reaction evidence="8 9">
        <text>a 6-O-methyl-2'-deoxyguanosine in DNA + L-cysteinyl-[protein] = S-methyl-L-cysteinyl-[protein] + a 2'-deoxyguanosine in DNA</text>
        <dbReference type="Rhea" id="RHEA:24000"/>
        <dbReference type="Rhea" id="RHEA-COMP:10131"/>
        <dbReference type="Rhea" id="RHEA-COMP:10132"/>
        <dbReference type="Rhea" id="RHEA-COMP:11367"/>
        <dbReference type="Rhea" id="RHEA-COMP:11368"/>
        <dbReference type="ChEBI" id="CHEBI:29950"/>
        <dbReference type="ChEBI" id="CHEBI:82612"/>
        <dbReference type="ChEBI" id="CHEBI:85445"/>
        <dbReference type="ChEBI" id="CHEBI:85448"/>
        <dbReference type="EC" id="2.1.1.63"/>
    </reaction>
</comment>
<comment type="miscellaneous">
    <text evidence="9">This enzyme catalyzes only one turnover and therefore is not strictly catalytic. According to one definition, an enzyme is a biocatalyst that acts repeatedly and over many reaction cycles.</text>
</comment>
<comment type="subcellular location">
    <subcellularLocation>
        <location evidence="9">Cytoplasm</location>
    </subcellularLocation>
</comment>
<dbReference type="InterPro" id="IPR036388">
    <property type="entry name" value="WH-like_DNA-bd_sf"/>
</dbReference>
<evidence type="ECO:0000256" key="4">
    <source>
        <dbReference type="ARBA" id="ARBA00022603"/>
    </source>
</evidence>
<keyword evidence="4 9" id="KW-0489">Methyltransferase</keyword>
<dbReference type="GO" id="GO:0003908">
    <property type="term" value="F:methylated-DNA-[protein]-cysteine S-methyltransferase activity"/>
    <property type="evidence" value="ECO:0007669"/>
    <property type="project" value="UniProtKB-UniRule"/>
</dbReference>
<comment type="function">
    <text evidence="9">Involved in the cellular defense against the biological effects of O6-methylguanine (O6-MeG) and O4-methylthymine (O4-MeT) in DNA. Repairs the methylated nucleobase in DNA by stoichiometrically transferring the methyl group to a cysteine residue in the enzyme. This is a suicide reaction: the enzyme is irreversibly inactivated.</text>
</comment>
<dbReference type="PROSITE" id="PS00374">
    <property type="entry name" value="MGMT"/>
    <property type="match status" value="1"/>
</dbReference>
<dbReference type="Pfam" id="PF02870">
    <property type="entry name" value="Methyltransf_1N"/>
    <property type="match status" value="1"/>
</dbReference>
<dbReference type="CDD" id="cd06445">
    <property type="entry name" value="ATase"/>
    <property type="match status" value="1"/>
</dbReference>
<protein>
    <recommendedName>
        <fullName evidence="9">Methylated-DNA--protein-cysteine methyltransferase</fullName>
        <ecNumber evidence="9">2.1.1.63</ecNumber>
    </recommendedName>
    <alternativeName>
        <fullName evidence="9">6-O-methylguanine-DNA methyltransferase</fullName>
        <shortName evidence="9">MGMT</shortName>
    </alternativeName>
    <alternativeName>
        <fullName evidence="9">O-6-methylguanine-DNA-alkyltransferase</fullName>
    </alternativeName>
</protein>
<dbReference type="Pfam" id="PF01035">
    <property type="entry name" value="DNA_binding_1"/>
    <property type="match status" value="1"/>
</dbReference>
<dbReference type="GeneID" id="56587722"/>
<evidence type="ECO:0000313" key="12">
    <source>
        <dbReference type="EMBL" id="SAI67739.1"/>
    </source>
</evidence>
<dbReference type="EC" id="2.1.1.63" evidence="9"/>
<proteinExistence type="inferred from homology"/>
<dbReference type="Gene3D" id="1.10.10.10">
    <property type="entry name" value="Winged helix-like DNA-binding domain superfamily/Winged helix DNA-binding domain"/>
    <property type="match status" value="1"/>
</dbReference>
<evidence type="ECO:0000256" key="2">
    <source>
        <dbReference type="ARBA" id="ARBA00008711"/>
    </source>
</evidence>
<evidence type="ECO:0000256" key="9">
    <source>
        <dbReference type="HAMAP-Rule" id="MF_00772"/>
    </source>
</evidence>
<name>A0A157RG34_9BORD</name>
<sequence length="185" mass="19904">MSRVIAEAAALETGTPLGAVRLMASEAGLCGLWFMDQTDLAEPGVAEASPQQQRWLVQAAGQLKAWFAGERRDFDLPLAPQGTPFQRKVWDGLLALPFGTTVGYGELARRLGQPGAARALAQAVGRNPISIIIPCHRVIGSDTSLTGFGGGLARKRELLLHEGNRYSSQAARARRVNDGQMDLPW</sequence>
<dbReference type="PATRIC" id="fig|123899.6.peg.846"/>
<dbReference type="HAMAP" id="MF_00772">
    <property type="entry name" value="OGT"/>
    <property type="match status" value="1"/>
</dbReference>
<evidence type="ECO:0000256" key="7">
    <source>
        <dbReference type="ARBA" id="ARBA00023204"/>
    </source>
</evidence>
<gene>
    <name evidence="12" type="primary">ogt_1</name>
    <name evidence="12" type="ORF">SAMEA3906487_00872</name>
</gene>
<dbReference type="EMBL" id="LT546645">
    <property type="protein sequence ID" value="SAI67739.1"/>
    <property type="molecule type" value="Genomic_DNA"/>
</dbReference>